<dbReference type="Proteomes" id="UP000663722">
    <property type="component" value="Chromosome"/>
</dbReference>
<evidence type="ECO:0000259" key="2">
    <source>
        <dbReference type="PROSITE" id="PS50268"/>
    </source>
</evidence>
<protein>
    <submittedName>
        <fullName evidence="3">Immunoglobulin-like fold-containing</fullName>
    </submittedName>
</protein>
<dbReference type="Gene3D" id="2.60.40.3440">
    <property type="match status" value="2"/>
</dbReference>
<proteinExistence type="predicted"/>
<dbReference type="NCBIfam" id="NF012211">
    <property type="entry name" value="tand_rpt_95"/>
    <property type="match status" value="2"/>
</dbReference>
<sequence length="829" mass="91029">MRKYITLMAGFVCLTISGGILTKAFAVPVLTDLPIQMTINEDEKISNNFYIQGDNSPYSSIITENASPELLKNDNILIKSSGVINTKGEKWLIEIVPEPDKNGTTNITIRFSDASGDVTDHTIQINVLPANDPPAARRGNLQVSEDSSESGKLEASDADNQAAEGDILIYSITKGPSHGKVTLNEDTGDYEYFPDANFNGPDTFTFQVTDNKLASDSAAVSITVSPVNDFPSAHNGDLTTNEDISVSGRLIAGDVDSDTLTYHIPFPPENGSVTDLNKYTGDFLYTPDPDFNGTDTFAFRVNDEESDSNTAIMTVTVMPVNDPPTFTKGENPVGDRKAGENTIQAWAADMRTGPGNESDQTLLGFNVTTENEDIFESPPEIDLDGTLRFTLASVSAPEDPPLVKVTATLTDNGGIDNGGENTSPPQTFVIIISDGPKDNIPPDTPAGIFPAEGSVLPKGKVFFSAGEFSDPEGDTHIRTHWFIRQARGIKCPDDDASFDFTAEATALTQYTASDLEPGLEYVWKVGYEDSGSKKIAWSPYYMFRLGDSEQNTEVRTEPGTKEEQFVMLSFVQWPDEPGSQSVFGDMITGDYYTENFTIATYDPRNGDGEYVEYGSDDFKVEPGRAYWFIARHGFHIRMDGIPLDTDYDKEVRLFYNSDTGNGWNMIACPNNADYEWSDVEVVIYDEACNITDARGNMIDKSEIRTISQLEDDNPYIHKGLWRWEHGIYCSDTQQMRRYEGYWVKARRENVFLRFPAQSQSKPETENSILSSQFSILNSPKQAMAYSGDYPPGPIGIFSESPDENASSSEIGSGGNGGGCFITTAASESP</sequence>
<keyword evidence="4" id="KW-1185">Reference proteome</keyword>
<feature type="region of interest" description="Disordered" evidence="1">
    <location>
        <begin position="791"/>
        <end position="829"/>
    </location>
</feature>
<dbReference type="GO" id="GO:0007156">
    <property type="term" value="P:homophilic cell adhesion via plasma membrane adhesion molecules"/>
    <property type="evidence" value="ECO:0007669"/>
    <property type="project" value="InterPro"/>
</dbReference>
<feature type="domain" description="Cadherin" evidence="2">
    <location>
        <begin position="246"/>
        <end position="326"/>
    </location>
</feature>
<reference evidence="3" key="1">
    <citation type="journal article" date="2021" name="Microb. Physiol.">
        <title>Proteogenomic Insights into the Physiology of Marine, Sulfate-Reducing, Filamentous Desulfonema limicola and Desulfonema magnum.</title>
        <authorList>
            <person name="Schnaars V."/>
            <person name="Wohlbrand L."/>
            <person name="Scheve S."/>
            <person name="Hinrichs C."/>
            <person name="Reinhardt R."/>
            <person name="Rabus R."/>
        </authorList>
    </citation>
    <scope>NUCLEOTIDE SEQUENCE</scope>
    <source>
        <strain evidence="3">4be13</strain>
    </source>
</reference>
<name>A0A975BY55_9BACT</name>
<gene>
    <name evidence="3" type="ORF">dnm_095540</name>
</gene>
<dbReference type="Pfam" id="PF17963">
    <property type="entry name" value="Big_9"/>
    <property type="match status" value="2"/>
</dbReference>
<organism evidence="3 4">
    <name type="scientific">Desulfonema magnum</name>
    <dbReference type="NCBI Taxonomy" id="45655"/>
    <lineage>
        <taxon>Bacteria</taxon>
        <taxon>Pseudomonadati</taxon>
        <taxon>Thermodesulfobacteriota</taxon>
        <taxon>Desulfobacteria</taxon>
        <taxon>Desulfobacterales</taxon>
        <taxon>Desulfococcaceae</taxon>
        <taxon>Desulfonema</taxon>
    </lineage>
</organism>
<dbReference type="PROSITE" id="PS50268">
    <property type="entry name" value="CADHERIN_2"/>
    <property type="match status" value="2"/>
</dbReference>
<dbReference type="CDD" id="cd11304">
    <property type="entry name" value="Cadherin_repeat"/>
    <property type="match status" value="1"/>
</dbReference>
<accession>A0A975BY55</accession>
<dbReference type="EMBL" id="CP061800">
    <property type="protein sequence ID" value="QTA93453.1"/>
    <property type="molecule type" value="Genomic_DNA"/>
</dbReference>
<dbReference type="GO" id="GO:0016020">
    <property type="term" value="C:membrane"/>
    <property type="evidence" value="ECO:0007669"/>
    <property type="project" value="InterPro"/>
</dbReference>
<feature type="region of interest" description="Disordered" evidence="1">
    <location>
        <begin position="129"/>
        <end position="159"/>
    </location>
</feature>
<dbReference type="KEGG" id="dmm:dnm_095540"/>
<dbReference type="AlphaFoldDB" id="A0A975BY55"/>
<dbReference type="InterPro" id="IPR015919">
    <property type="entry name" value="Cadherin-like_sf"/>
</dbReference>
<evidence type="ECO:0000256" key="1">
    <source>
        <dbReference type="SAM" id="MobiDB-lite"/>
    </source>
</evidence>
<dbReference type="SUPFAM" id="SSF49313">
    <property type="entry name" value="Cadherin-like"/>
    <property type="match status" value="1"/>
</dbReference>
<dbReference type="GO" id="GO:0005509">
    <property type="term" value="F:calcium ion binding"/>
    <property type="evidence" value="ECO:0007669"/>
    <property type="project" value="InterPro"/>
</dbReference>
<dbReference type="InterPro" id="IPR002126">
    <property type="entry name" value="Cadherin-like_dom"/>
</dbReference>
<evidence type="ECO:0000313" key="4">
    <source>
        <dbReference type="Proteomes" id="UP000663722"/>
    </source>
</evidence>
<evidence type="ECO:0000313" key="3">
    <source>
        <dbReference type="EMBL" id="QTA93453.1"/>
    </source>
</evidence>
<feature type="domain" description="Cadherin" evidence="2">
    <location>
        <begin position="135"/>
        <end position="233"/>
    </location>
</feature>